<dbReference type="PANTHER" id="PTHR30097:SF4">
    <property type="entry name" value="SLR6042 PROTEIN"/>
    <property type="match status" value="1"/>
</dbReference>
<evidence type="ECO:0000313" key="4">
    <source>
        <dbReference type="EMBL" id="MCP1380962.1"/>
    </source>
</evidence>
<accession>A0ABT1FGS5</accession>
<dbReference type="EMBL" id="JAMZEL010000001">
    <property type="protein sequence ID" value="MCP1380962.1"/>
    <property type="molecule type" value="Genomic_DNA"/>
</dbReference>
<dbReference type="RefSeq" id="WP_253524028.1">
    <property type="nucleotide sequence ID" value="NZ_JAMZEL010000001.1"/>
</dbReference>
<dbReference type="Pfam" id="PF25973">
    <property type="entry name" value="BSH_CzcB"/>
    <property type="match status" value="1"/>
</dbReference>
<evidence type="ECO:0000259" key="3">
    <source>
        <dbReference type="Pfam" id="PF25973"/>
    </source>
</evidence>
<protein>
    <submittedName>
        <fullName evidence="4">Efflux RND transporter periplasmic adaptor subunit</fullName>
    </submittedName>
</protein>
<dbReference type="PANTHER" id="PTHR30097">
    <property type="entry name" value="CATION EFFLUX SYSTEM PROTEIN CUSB"/>
    <property type="match status" value="1"/>
</dbReference>
<dbReference type="Gene3D" id="2.40.420.20">
    <property type="match status" value="1"/>
</dbReference>
<evidence type="ECO:0000256" key="2">
    <source>
        <dbReference type="ARBA" id="ARBA00022448"/>
    </source>
</evidence>
<dbReference type="NCBIfam" id="TIGR01730">
    <property type="entry name" value="RND_mfp"/>
    <property type="match status" value="1"/>
</dbReference>
<dbReference type="Proteomes" id="UP001204772">
    <property type="component" value="Unassembled WGS sequence"/>
</dbReference>
<feature type="domain" description="CzcB-like barrel-sandwich hybrid" evidence="3">
    <location>
        <begin position="104"/>
        <end position="250"/>
    </location>
</feature>
<dbReference type="SUPFAM" id="SSF111369">
    <property type="entry name" value="HlyD-like secretion proteins"/>
    <property type="match status" value="1"/>
</dbReference>
<dbReference type="InterPro" id="IPR058647">
    <property type="entry name" value="BSH_CzcB-like"/>
</dbReference>
<dbReference type="InterPro" id="IPR051909">
    <property type="entry name" value="MFP_Cation_Efflux"/>
</dbReference>
<organism evidence="4 5">
    <name type="scientific">Runella salmonicolor</name>
    <dbReference type="NCBI Taxonomy" id="2950278"/>
    <lineage>
        <taxon>Bacteria</taxon>
        <taxon>Pseudomonadati</taxon>
        <taxon>Bacteroidota</taxon>
        <taxon>Cytophagia</taxon>
        <taxon>Cytophagales</taxon>
        <taxon>Spirosomataceae</taxon>
        <taxon>Runella</taxon>
    </lineage>
</organism>
<comment type="similarity">
    <text evidence="1">Belongs to the membrane fusion protein (MFP) (TC 8.A.1) family.</text>
</comment>
<sequence length="399" mass="42846">MKRTYLLINPSMPALSPCKTDAFMGRTTDLIKRLLLPFAFCLLLLSCSKTETAQTEEATAAAPTELKLTAEQEKNFGITLGSPEMRMVYDAITLNGVVEAPPQQTASVSFPLGGIVRSINVLAGSQVGKGSTLATVESLELIQLQEDYWKTVGQLTFAEQERQRQATLSQEDVGAKRKLQQAESDARVLEAAKQGLEAKLQVVGIDPKNLKTNQIVRTIAVRSPITGIVKMTDASIGKSISAGESLFEIVNQSGARLVLKVFEKDLPQVKVGQKVVFTGGSATITGLGNNFDPTSRTVDAYANLNGLRLLAGQYINGKLEASPRQAETLPESAVVRTGEAAHVFIKTPQGVYQPVDVKTGVTQDGFVEVIFTKKPSVPIVITGAQTVQAELTKGLGEEE</sequence>
<evidence type="ECO:0000256" key="1">
    <source>
        <dbReference type="ARBA" id="ARBA00009477"/>
    </source>
</evidence>
<dbReference type="Gene3D" id="2.40.50.100">
    <property type="match status" value="1"/>
</dbReference>
<dbReference type="Gene3D" id="1.10.287.470">
    <property type="entry name" value="Helix hairpin bin"/>
    <property type="match status" value="1"/>
</dbReference>
<reference evidence="4 5" key="1">
    <citation type="submission" date="2022-06" db="EMBL/GenBank/DDBJ databases">
        <title>Runella sp. S5 genome sequencing.</title>
        <authorList>
            <person name="Park S."/>
        </authorList>
    </citation>
    <scope>NUCLEOTIDE SEQUENCE [LARGE SCALE GENOMIC DNA]</scope>
    <source>
        <strain evidence="4 5">S5</strain>
    </source>
</reference>
<comment type="caution">
    <text evidence="4">The sequence shown here is derived from an EMBL/GenBank/DDBJ whole genome shotgun (WGS) entry which is preliminary data.</text>
</comment>
<dbReference type="Gene3D" id="2.40.30.170">
    <property type="match status" value="1"/>
</dbReference>
<evidence type="ECO:0000313" key="5">
    <source>
        <dbReference type="Proteomes" id="UP001204772"/>
    </source>
</evidence>
<gene>
    <name evidence="4" type="ORF">NCI00_00935</name>
</gene>
<dbReference type="InterPro" id="IPR006143">
    <property type="entry name" value="RND_pump_MFP"/>
</dbReference>
<keyword evidence="5" id="KW-1185">Reference proteome</keyword>
<keyword evidence="2" id="KW-0813">Transport</keyword>
<name>A0ABT1FGS5_9BACT</name>
<proteinExistence type="inferred from homology"/>